<proteinExistence type="predicted"/>
<evidence type="ECO:0000313" key="1">
    <source>
        <dbReference type="EMBL" id="SEA55899.1"/>
    </source>
</evidence>
<name>A0A1H4C6B2_9GAMM</name>
<evidence type="ECO:0008006" key="3">
    <source>
        <dbReference type="Google" id="ProtNLM"/>
    </source>
</evidence>
<keyword evidence="2" id="KW-1185">Reference proteome</keyword>
<organism evidence="1 2">
    <name type="scientific">Marinobacterium iners DSM 11526</name>
    <dbReference type="NCBI Taxonomy" id="1122198"/>
    <lineage>
        <taxon>Bacteria</taxon>
        <taxon>Pseudomonadati</taxon>
        <taxon>Pseudomonadota</taxon>
        <taxon>Gammaproteobacteria</taxon>
        <taxon>Oceanospirillales</taxon>
        <taxon>Oceanospirillaceae</taxon>
        <taxon>Marinobacterium</taxon>
    </lineage>
</organism>
<sequence length="81" mass="9684">MTIEHHDLVHELPEYRDQIHTLKMENAHFAKLFDEYHVITKEVEQMEAETLPASTRTEEEYKLKRLQLKDQLYAMLKDAGN</sequence>
<evidence type="ECO:0000313" key="2">
    <source>
        <dbReference type="Proteomes" id="UP000242469"/>
    </source>
</evidence>
<dbReference type="InterPro" id="IPR007420">
    <property type="entry name" value="DUF465"/>
</dbReference>
<dbReference type="RefSeq" id="WP_091825049.1">
    <property type="nucleotide sequence ID" value="NZ_FNRJ01000004.1"/>
</dbReference>
<dbReference type="OrthoDB" id="1263265at2"/>
<dbReference type="InterPro" id="IPR038444">
    <property type="entry name" value="DUF465_sf"/>
</dbReference>
<dbReference type="AlphaFoldDB" id="A0A1H4C6B2"/>
<dbReference type="EMBL" id="FNRJ01000004">
    <property type="protein sequence ID" value="SEA55899.1"/>
    <property type="molecule type" value="Genomic_DNA"/>
</dbReference>
<gene>
    <name evidence="1" type="ORF">SAMN02745729_104201</name>
</gene>
<protein>
    <recommendedName>
        <fullName evidence="3">GTP-binding protein</fullName>
    </recommendedName>
</protein>
<reference evidence="2" key="1">
    <citation type="submission" date="2016-10" db="EMBL/GenBank/DDBJ databases">
        <authorList>
            <person name="Varghese N."/>
            <person name="Submissions S."/>
        </authorList>
    </citation>
    <scope>NUCLEOTIDE SEQUENCE [LARGE SCALE GENOMIC DNA]</scope>
    <source>
        <strain evidence="2">DSM 11526</strain>
    </source>
</reference>
<dbReference type="Pfam" id="PF04325">
    <property type="entry name" value="DUF465"/>
    <property type="match status" value="1"/>
</dbReference>
<accession>A0A1H4C6B2</accession>
<dbReference type="Proteomes" id="UP000242469">
    <property type="component" value="Unassembled WGS sequence"/>
</dbReference>
<dbReference type="Gene3D" id="6.10.280.50">
    <property type="match status" value="1"/>
</dbReference>
<dbReference type="STRING" id="1122198.SAMN02745729_104201"/>